<evidence type="ECO:0000259" key="2">
    <source>
        <dbReference type="SMART" id="SM00912"/>
    </source>
</evidence>
<feature type="domain" description="Filamentous haemagglutinin FhaB/tRNA nuclease CdiA-like TPS" evidence="2">
    <location>
        <begin position="44"/>
        <end position="164"/>
    </location>
</feature>
<protein>
    <submittedName>
        <fullName evidence="3">Filamentous hemagglutinin N-terminal domain-containing protein</fullName>
    </submittedName>
</protein>
<dbReference type="Pfam" id="PF05860">
    <property type="entry name" value="TPS"/>
    <property type="match status" value="1"/>
</dbReference>
<dbReference type="SMART" id="SM00912">
    <property type="entry name" value="Haemagg_act"/>
    <property type="match status" value="1"/>
</dbReference>
<dbReference type="InterPro" id="IPR012334">
    <property type="entry name" value="Pectin_lyas_fold"/>
</dbReference>
<reference evidence="3" key="1">
    <citation type="submission" date="2021-04" db="EMBL/GenBank/DDBJ databases">
        <title>Genome sequence of Serratia sp. arafor3.</title>
        <authorList>
            <person name="Besaury L."/>
        </authorList>
    </citation>
    <scope>NUCLEOTIDE SEQUENCE</scope>
    <source>
        <strain evidence="3">Arafor3</strain>
    </source>
</reference>
<dbReference type="Gene3D" id="2.160.20.10">
    <property type="entry name" value="Single-stranded right-handed beta-helix, Pectin lyase-like"/>
    <property type="match status" value="1"/>
</dbReference>
<sequence>MNTEKKQLIAKLSPICFFSLVAWGAVSHAAVNPSAGGPSVSAGANGSTIVNINAAGQGGVSHNIYSQFDVDRGGVVLNNSAAGSTSQLAGNIAGNANLAGGSASIILNEVNSTKASQLNGMIDVAGQKAQVIVANPSGISCNGCGFINADRATLTTGKAQVVNGQLLGYTVDKGTIIVNGNGLQTSETNYTDIIARTVQINGNINAKDLKVTVGKNHVNADNTQITELAPASAGYHVGIDVANLGGMYANKITLVSTDNGVGVRNGGTIGASVGDVSITTNGQLVNKGVISAQHDVNIDTLRAKIVNSKTTSGYMLDNSAKGTIKAVNDINIDIGKSRLHNINGTLMADGNINIISGDVYNNSGNIKSQGVVNMRHDPYATENKRVINNNNGVISGYNGVVLSSNDLDNTNGLIQANAGGIDINTVNNTLRNINGTIEACCEINLDVGILYNQSGLIQSLDDVTINTQYNLINNKGTILSKNDMLINSASVTNTDGLIKAANYLEINSAEGIGNSGMGPGPYDKGLFSGKGGMKLSVKGGSIVNNNGRIASEGNIVANSSATMINDNGFIESDKNIVINTQRFQNGNGLIKSANDTEITADMALSNNSNISAEGHATLNLSSSYVHHGKLSGKKGIDINATQGIVYNYGTLSSDNGLTTINSLGFTNFKTGVVDSPDGLNLVLKNPNSFINLGKIDGPISIQ</sequence>
<feature type="signal peptide" evidence="1">
    <location>
        <begin position="1"/>
        <end position="29"/>
    </location>
</feature>
<keyword evidence="4" id="KW-1185">Reference proteome</keyword>
<dbReference type="InterPro" id="IPR010069">
    <property type="entry name" value="CdiA_FHA1_rpt"/>
</dbReference>
<comment type="caution">
    <text evidence="3">The sequence shown here is derived from an EMBL/GenBank/DDBJ whole genome shotgun (WGS) entry which is preliminary data.</text>
</comment>
<evidence type="ECO:0000313" key="3">
    <source>
        <dbReference type="EMBL" id="MCL1028909.1"/>
    </source>
</evidence>
<dbReference type="SUPFAM" id="SSF51126">
    <property type="entry name" value="Pectin lyase-like"/>
    <property type="match status" value="1"/>
</dbReference>
<dbReference type="RefSeq" id="WP_248945180.1">
    <property type="nucleotide sequence ID" value="NZ_CBCSGY010000099.1"/>
</dbReference>
<organism evidence="3 4">
    <name type="scientific">Serratia silvae</name>
    <dbReference type="NCBI Taxonomy" id="2824122"/>
    <lineage>
        <taxon>Bacteria</taxon>
        <taxon>Pseudomonadati</taxon>
        <taxon>Pseudomonadota</taxon>
        <taxon>Gammaproteobacteria</taxon>
        <taxon>Enterobacterales</taxon>
        <taxon>Yersiniaceae</taxon>
        <taxon>Serratia</taxon>
    </lineage>
</organism>
<feature type="chain" id="PRO_5046860412" evidence="1">
    <location>
        <begin position="30"/>
        <end position="702"/>
    </location>
</feature>
<evidence type="ECO:0000256" key="1">
    <source>
        <dbReference type="SAM" id="SignalP"/>
    </source>
</evidence>
<evidence type="ECO:0000313" key="4">
    <source>
        <dbReference type="Proteomes" id="UP001165275"/>
    </source>
</evidence>
<dbReference type="InterPro" id="IPR008638">
    <property type="entry name" value="FhaB/CdiA-like_TPS"/>
</dbReference>
<dbReference type="NCBIfam" id="TIGR01901">
    <property type="entry name" value="adhes_NPXG"/>
    <property type="match status" value="1"/>
</dbReference>
<accession>A0ABT0KAZ5</accession>
<proteinExistence type="predicted"/>
<dbReference type="Proteomes" id="UP001165275">
    <property type="component" value="Unassembled WGS sequence"/>
</dbReference>
<dbReference type="EMBL" id="JAGQDC010000004">
    <property type="protein sequence ID" value="MCL1028909.1"/>
    <property type="molecule type" value="Genomic_DNA"/>
</dbReference>
<dbReference type="NCBIfam" id="TIGR01731">
    <property type="entry name" value="fil_hemag_20aa"/>
    <property type="match status" value="7"/>
</dbReference>
<dbReference type="InterPro" id="IPR011050">
    <property type="entry name" value="Pectin_lyase_fold/virulence"/>
</dbReference>
<keyword evidence="1" id="KW-0732">Signal</keyword>
<gene>
    <name evidence="3" type="ORF">KAJ71_07710</name>
</gene>
<name>A0ABT0KAZ5_9GAMM</name>